<evidence type="ECO:0000256" key="3">
    <source>
        <dbReference type="ARBA" id="ARBA00022490"/>
    </source>
</evidence>
<dbReference type="EMBL" id="UOEY01000109">
    <property type="protein sequence ID" value="VAW40696.1"/>
    <property type="molecule type" value="Genomic_DNA"/>
</dbReference>
<dbReference type="Pfam" id="PF08245">
    <property type="entry name" value="Mur_ligase_M"/>
    <property type="match status" value="1"/>
</dbReference>
<keyword evidence="5" id="KW-0547">Nucleotide-binding</keyword>
<organism evidence="9">
    <name type="scientific">hydrothermal vent metagenome</name>
    <dbReference type="NCBI Taxonomy" id="652676"/>
    <lineage>
        <taxon>unclassified sequences</taxon>
        <taxon>metagenomes</taxon>
        <taxon>ecological metagenomes</taxon>
    </lineage>
</organism>
<keyword evidence="4 9" id="KW-0436">Ligase</keyword>
<dbReference type="EC" id="6.3.2.9" evidence="9"/>
<dbReference type="Gene3D" id="3.90.190.20">
    <property type="entry name" value="Mur ligase, C-terminal domain"/>
    <property type="match status" value="1"/>
</dbReference>
<dbReference type="GO" id="GO:0009252">
    <property type="term" value="P:peptidoglycan biosynthetic process"/>
    <property type="evidence" value="ECO:0007669"/>
    <property type="project" value="UniProtKB-UniPathway"/>
</dbReference>
<dbReference type="InterPro" id="IPR004101">
    <property type="entry name" value="Mur_ligase_C"/>
</dbReference>
<dbReference type="GO" id="GO:0008360">
    <property type="term" value="P:regulation of cell shape"/>
    <property type="evidence" value="ECO:0007669"/>
    <property type="project" value="InterPro"/>
</dbReference>
<evidence type="ECO:0000256" key="5">
    <source>
        <dbReference type="ARBA" id="ARBA00022741"/>
    </source>
</evidence>
<dbReference type="AlphaFoldDB" id="A0A3B0W823"/>
<evidence type="ECO:0000313" key="9">
    <source>
        <dbReference type="EMBL" id="VAW40696.1"/>
    </source>
</evidence>
<dbReference type="PANTHER" id="PTHR43692">
    <property type="entry name" value="UDP-N-ACETYLMURAMOYLALANINE--D-GLUTAMATE LIGASE"/>
    <property type="match status" value="1"/>
</dbReference>
<dbReference type="HAMAP" id="MF_00639">
    <property type="entry name" value="MurD"/>
    <property type="match status" value="1"/>
</dbReference>
<protein>
    <submittedName>
        <fullName evidence="9">UDP-N-acetylmuramoylalanine--D-glutamate ligase</fullName>
        <ecNumber evidence="9">6.3.2.9</ecNumber>
    </submittedName>
</protein>
<dbReference type="PANTHER" id="PTHR43692:SF1">
    <property type="entry name" value="UDP-N-ACETYLMURAMOYLALANINE--D-GLUTAMATE LIGASE"/>
    <property type="match status" value="1"/>
</dbReference>
<proteinExistence type="inferred from homology"/>
<reference evidence="9" key="1">
    <citation type="submission" date="2018-06" db="EMBL/GenBank/DDBJ databases">
        <authorList>
            <person name="Zhirakovskaya E."/>
        </authorList>
    </citation>
    <scope>NUCLEOTIDE SEQUENCE</scope>
</reference>
<dbReference type="InterPro" id="IPR005762">
    <property type="entry name" value="MurD"/>
</dbReference>
<dbReference type="UniPathway" id="UPA00219"/>
<dbReference type="InterPro" id="IPR036615">
    <property type="entry name" value="Mur_ligase_C_dom_sf"/>
</dbReference>
<dbReference type="GO" id="GO:0008764">
    <property type="term" value="F:UDP-N-acetylmuramoylalanine-D-glutamate ligase activity"/>
    <property type="evidence" value="ECO:0007669"/>
    <property type="project" value="UniProtKB-EC"/>
</dbReference>
<evidence type="ECO:0000259" key="7">
    <source>
        <dbReference type="Pfam" id="PF02875"/>
    </source>
</evidence>
<dbReference type="SUPFAM" id="SSF53244">
    <property type="entry name" value="MurD-like peptide ligases, peptide-binding domain"/>
    <property type="match status" value="1"/>
</dbReference>
<dbReference type="GO" id="GO:0051301">
    <property type="term" value="P:cell division"/>
    <property type="evidence" value="ECO:0007669"/>
    <property type="project" value="InterPro"/>
</dbReference>
<evidence type="ECO:0000256" key="4">
    <source>
        <dbReference type="ARBA" id="ARBA00022598"/>
    </source>
</evidence>
<keyword evidence="3" id="KW-0963">Cytoplasm</keyword>
<keyword evidence="6" id="KW-0067">ATP-binding</keyword>
<name>A0A3B0W823_9ZZZZ</name>
<evidence type="ECO:0000259" key="8">
    <source>
        <dbReference type="Pfam" id="PF08245"/>
    </source>
</evidence>
<dbReference type="Gene3D" id="3.40.1190.10">
    <property type="entry name" value="Mur-like, catalytic domain"/>
    <property type="match status" value="1"/>
</dbReference>
<dbReference type="SUPFAM" id="SSF53623">
    <property type="entry name" value="MurD-like peptide ligases, catalytic domain"/>
    <property type="match status" value="1"/>
</dbReference>
<dbReference type="InterPro" id="IPR013221">
    <property type="entry name" value="Mur_ligase_cen"/>
</dbReference>
<evidence type="ECO:0000256" key="1">
    <source>
        <dbReference type="ARBA" id="ARBA00004496"/>
    </source>
</evidence>
<comment type="subcellular location">
    <subcellularLocation>
        <location evidence="1">Cytoplasm</location>
    </subcellularLocation>
</comment>
<comment type="pathway">
    <text evidence="2">Cell wall biogenesis; peptidoglycan biosynthesis.</text>
</comment>
<dbReference type="GO" id="GO:0005524">
    <property type="term" value="F:ATP binding"/>
    <property type="evidence" value="ECO:0007669"/>
    <property type="project" value="UniProtKB-KW"/>
</dbReference>
<sequence length="456" mass="46666">MRAVVVGLGASGLAAVRFLHGLGARVSVSESRPETGIAESDLALLRRLGVALESGGHTTGFFAGAELVVPSPGVPLDLPVLKYAAVQGAAIAGELALVAGRIRVPVVGVTGSNGKTTVTSLLGDLLRAGGRRVFVGGNIGTPLLNYLQGPQDAEVVVLELSSFQLELSGEFRPDVALFLNLSPDHLDRHGSMERYGAAKGRIFANQGRGDIAIVGADDPLVMAAASTLAGTVLRFGRSPRAEARVTESGVSLAGSLAGKKVNETYDLQETGLDSAVNRLNAAAAILAARSLGCRPGSCRTGLAGYTLPGHRMAVVAEIDGVLFVDDSKGTNTGAVAAALASCRGPVVLIGGGRDKGSDFTLLRPSVERHVRRLVLIGEAADAMAAALGSLVPVSRAAGMEDAVRRAAAAARPGDTVLLSPGCASFDMFTGYAERGRLFQQAVTGLRQTLMAASGDT</sequence>
<dbReference type="SUPFAM" id="SSF51984">
    <property type="entry name" value="MurCD N-terminal domain"/>
    <property type="match status" value="1"/>
</dbReference>
<dbReference type="GO" id="GO:0005737">
    <property type="term" value="C:cytoplasm"/>
    <property type="evidence" value="ECO:0007669"/>
    <property type="project" value="UniProtKB-SubCell"/>
</dbReference>
<feature type="domain" description="Mur ligase C-terminal" evidence="7">
    <location>
        <begin position="310"/>
        <end position="420"/>
    </location>
</feature>
<feature type="domain" description="Mur ligase central" evidence="8">
    <location>
        <begin position="109"/>
        <end position="286"/>
    </location>
</feature>
<dbReference type="NCBIfam" id="TIGR01087">
    <property type="entry name" value="murD"/>
    <property type="match status" value="1"/>
</dbReference>
<evidence type="ECO:0000256" key="2">
    <source>
        <dbReference type="ARBA" id="ARBA00004752"/>
    </source>
</evidence>
<accession>A0A3B0W823</accession>
<dbReference type="InterPro" id="IPR036565">
    <property type="entry name" value="Mur-like_cat_sf"/>
</dbReference>
<dbReference type="Gene3D" id="3.40.50.720">
    <property type="entry name" value="NAD(P)-binding Rossmann-like Domain"/>
    <property type="match status" value="1"/>
</dbReference>
<dbReference type="Pfam" id="PF21799">
    <property type="entry name" value="MurD-like_N"/>
    <property type="match status" value="1"/>
</dbReference>
<dbReference type="Pfam" id="PF02875">
    <property type="entry name" value="Mur_ligase_C"/>
    <property type="match status" value="1"/>
</dbReference>
<evidence type="ECO:0000256" key="6">
    <source>
        <dbReference type="ARBA" id="ARBA00022840"/>
    </source>
</evidence>
<gene>
    <name evidence="9" type="ORF">MNBD_DELTA04-135</name>
</gene>